<dbReference type="GO" id="GO:0003700">
    <property type="term" value="F:DNA-binding transcription factor activity"/>
    <property type="evidence" value="ECO:0007669"/>
    <property type="project" value="InterPro"/>
</dbReference>
<dbReference type="InterPro" id="IPR036390">
    <property type="entry name" value="WH_DNA-bd_sf"/>
</dbReference>
<evidence type="ECO:0000259" key="4">
    <source>
        <dbReference type="PROSITE" id="PS50995"/>
    </source>
</evidence>
<dbReference type="InterPro" id="IPR036388">
    <property type="entry name" value="WH-like_DNA-bd_sf"/>
</dbReference>
<accession>A0A2T5U9J8</accession>
<dbReference type="InterPro" id="IPR000835">
    <property type="entry name" value="HTH_MarR-typ"/>
</dbReference>
<reference evidence="5 6" key="1">
    <citation type="submission" date="2018-04" db="EMBL/GenBank/DDBJ databases">
        <title>Genomic Encyclopedia of Type Strains, Phase III (KMG-III): the genomes of soil and plant-associated and newly described type strains.</title>
        <authorList>
            <person name="Whitman W."/>
        </authorList>
    </citation>
    <scope>NUCLEOTIDE SEQUENCE [LARGE SCALE GENOMIC DNA]</scope>
    <source>
        <strain evidence="5 6">MA-olki</strain>
    </source>
</reference>
<name>A0A2T5U9J8_9SPHN</name>
<sequence>MPNSDASRALVLDDFIPYRLSITSNLVSEAVADTYEALFGLTIPEWRLVAVVAEADGITQQQVGQQTRMDKVTVSRAAIALVERGLMQRHANPEDRRSHLLRLTDDGHTLYASVAPKALDLERRIFAGFSGAEVEQFVAMLRRIDAVTIDLVQDSHGGTGDQRSRR</sequence>
<dbReference type="Pfam" id="PF12802">
    <property type="entry name" value="MarR_2"/>
    <property type="match status" value="1"/>
</dbReference>
<dbReference type="RefSeq" id="WP_208622524.1">
    <property type="nucleotide sequence ID" value="NZ_QAYE01000002.1"/>
</dbReference>
<evidence type="ECO:0000256" key="2">
    <source>
        <dbReference type="ARBA" id="ARBA00023125"/>
    </source>
</evidence>
<dbReference type="GO" id="GO:0003677">
    <property type="term" value="F:DNA binding"/>
    <property type="evidence" value="ECO:0007669"/>
    <property type="project" value="UniProtKB-KW"/>
</dbReference>
<keyword evidence="3" id="KW-0804">Transcription</keyword>
<dbReference type="Proteomes" id="UP000244013">
    <property type="component" value="Unassembled WGS sequence"/>
</dbReference>
<keyword evidence="1" id="KW-0805">Transcription regulation</keyword>
<dbReference type="EMBL" id="QAYE01000002">
    <property type="protein sequence ID" value="PTW48185.1"/>
    <property type="molecule type" value="Genomic_DNA"/>
</dbReference>
<dbReference type="PRINTS" id="PR00598">
    <property type="entry name" value="HTHMARR"/>
</dbReference>
<evidence type="ECO:0000256" key="1">
    <source>
        <dbReference type="ARBA" id="ARBA00023015"/>
    </source>
</evidence>
<dbReference type="InterPro" id="IPR052067">
    <property type="entry name" value="Metal_resp_HTH_trans_reg"/>
</dbReference>
<organism evidence="5 6">
    <name type="scientific">Sphingomonas faeni</name>
    <dbReference type="NCBI Taxonomy" id="185950"/>
    <lineage>
        <taxon>Bacteria</taxon>
        <taxon>Pseudomonadati</taxon>
        <taxon>Pseudomonadota</taxon>
        <taxon>Alphaproteobacteria</taxon>
        <taxon>Sphingomonadales</taxon>
        <taxon>Sphingomonadaceae</taxon>
        <taxon>Sphingomonas</taxon>
    </lineage>
</organism>
<evidence type="ECO:0000313" key="5">
    <source>
        <dbReference type="EMBL" id="PTW48185.1"/>
    </source>
</evidence>
<keyword evidence="2 5" id="KW-0238">DNA-binding</keyword>
<dbReference type="PROSITE" id="PS50995">
    <property type="entry name" value="HTH_MARR_2"/>
    <property type="match status" value="1"/>
</dbReference>
<comment type="caution">
    <text evidence="5">The sequence shown here is derived from an EMBL/GenBank/DDBJ whole genome shotgun (WGS) entry which is preliminary data.</text>
</comment>
<evidence type="ECO:0000313" key="6">
    <source>
        <dbReference type="Proteomes" id="UP000244013"/>
    </source>
</evidence>
<dbReference type="SUPFAM" id="SSF46785">
    <property type="entry name" value="Winged helix' DNA-binding domain"/>
    <property type="match status" value="1"/>
</dbReference>
<feature type="domain" description="HTH marR-type" evidence="4">
    <location>
        <begin position="13"/>
        <end position="146"/>
    </location>
</feature>
<protein>
    <submittedName>
        <fullName evidence="5">DNA-binding MarR family transcriptional regulator</fullName>
    </submittedName>
</protein>
<dbReference type="AlphaFoldDB" id="A0A2T5U9J8"/>
<gene>
    <name evidence="5" type="ORF">C8J25_102275</name>
</gene>
<dbReference type="GeneID" id="91005306"/>
<evidence type="ECO:0000256" key="3">
    <source>
        <dbReference type="ARBA" id="ARBA00023163"/>
    </source>
</evidence>
<dbReference type="Gene3D" id="1.10.10.10">
    <property type="entry name" value="Winged helix-like DNA-binding domain superfamily/Winged helix DNA-binding domain"/>
    <property type="match status" value="1"/>
</dbReference>
<dbReference type="PANTHER" id="PTHR35790">
    <property type="entry name" value="HTH-TYPE TRANSCRIPTIONAL REGULATOR PCHR"/>
    <property type="match status" value="1"/>
</dbReference>
<dbReference type="PANTHER" id="PTHR35790:SF4">
    <property type="entry name" value="HTH-TYPE TRANSCRIPTIONAL REGULATOR PCHR"/>
    <property type="match status" value="1"/>
</dbReference>
<dbReference type="SMART" id="SM00347">
    <property type="entry name" value="HTH_MARR"/>
    <property type="match status" value="1"/>
</dbReference>
<proteinExistence type="predicted"/>